<dbReference type="OrthoDB" id="1013669at2"/>
<organism evidence="7 8">
    <name type="scientific">Pseudomonas fluorescens LMG 5329</name>
    <dbReference type="NCBI Taxonomy" id="1324332"/>
    <lineage>
        <taxon>Bacteria</taxon>
        <taxon>Pseudomonadati</taxon>
        <taxon>Pseudomonadota</taxon>
        <taxon>Gammaproteobacteria</taxon>
        <taxon>Pseudomonadales</taxon>
        <taxon>Pseudomonadaceae</taxon>
        <taxon>Pseudomonas</taxon>
    </lineage>
</organism>
<feature type="domain" description="O-antigen ligase-related" evidence="6">
    <location>
        <begin position="189"/>
        <end position="314"/>
    </location>
</feature>
<dbReference type="InterPro" id="IPR007016">
    <property type="entry name" value="O-antigen_ligase-rel_domated"/>
</dbReference>
<keyword evidence="2 5" id="KW-0812">Transmembrane</keyword>
<dbReference type="InterPro" id="IPR051533">
    <property type="entry name" value="WaaL-like"/>
</dbReference>
<feature type="transmembrane region" description="Helical" evidence="5">
    <location>
        <begin position="30"/>
        <end position="50"/>
    </location>
</feature>
<reference evidence="7 8" key="1">
    <citation type="journal article" date="2013" name="Genome Announc.">
        <title>Draft Genome Sequence of Pseudomonas fluorescens LMG 5329, a White Line-Inducing Principle-Producing Bioindicator for the Mushroom Pathogen Pseudomonas tolaasii.</title>
        <authorList>
            <person name="Ghequire M.G."/>
            <person name="Rokni-Zadeh H."/>
            <person name="Zarrineh P."/>
            <person name="De Mot R."/>
        </authorList>
    </citation>
    <scope>NUCLEOTIDE SEQUENCE [LARGE SCALE GENOMIC DNA]</scope>
    <source>
        <strain evidence="7 8">LMG 5329</strain>
    </source>
</reference>
<accession>A0A0A1Z2V0</accession>
<dbReference type="GO" id="GO:0016020">
    <property type="term" value="C:membrane"/>
    <property type="evidence" value="ECO:0007669"/>
    <property type="project" value="UniProtKB-SubCell"/>
</dbReference>
<dbReference type="Pfam" id="PF04932">
    <property type="entry name" value="Wzy_C"/>
    <property type="match status" value="1"/>
</dbReference>
<feature type="transmembrane region" description="Helical" evidence="5">
    <location>
        <begin position="159"/>
        <end position="176"/>
    </location>
</feature>
<evidence type="ECO:0000313" key="7">
    <source>
        <dbReference type="EMBL" id="KGE68533.1"/>
    </source>
</evidence>
<feature type="transmembrane region" description="Helical" evidence="5">
    <location>
        <begin position="331"/>
        <end position="351"/>
    </location>
</feature>
<feature type="transmembrane region" description="Helical" evidence="5">
    <location>
        <begin position="297"/>
        <end position="319"/>
    </location>
</feature>
<feature type="transmembrane region" description="Helical" evidence="5">
    <location>
        <begin position="7"/>
        <end position="24"/>
    </location>
</feature>
<comment type="subcellular location">
    <subcellularLocation>
        <location evidence="1">Membrane</location>
        <topology evidence="1">Multi-pass membrane protein</topology>
    </subcellularLocation>
</comment>
<evidence type="ECO:0000259" key="6">
    <source>
        <dbReference type="Pfam" id="PF04932"/>
    </source>
</evidence>
<protein>
    <submittedName>
        <fullName evidence="7">Polymerase</fullName>
    </submittedName>
</protein>
<dbReference type="AlphaFoldDB" id="A0A0A1Z2V0"/>
<feature type="transmembrane region" description="Helical" evidence="5">
    <location>
        <begin position="183"/>
        <end position="199"/>
    </location>
</feature>
<comment type="caution">
    <text evidence="7">The sequence shown here is derived from an EMBL/GenBank/DDBJ whole genome shotgun (WGS) entry which is preliminary data.</text>
</comment>
<dbReference type="PANTHER" id="PTHR37422:SF13">
    <property type="entry name" value="LIPOPOLYSACCHARIDE BIOSYNTHESIS PROTEIN PA4999-RELATED"/>
    <property type="match status" value="1"/>
</dbReference>
<feature type="transmembrane region" description="Helical" evidence="5">
    <location>
        <begin position="121"/>
        <end position="139"/>
    </location>
</feature>
<gene>
    <name evidence="7" type="ORF">K814_0107720</name>
</gene>
<evidence type="ECO:0000256" key="1">
    <source>
        <dbReference type="ARBA" id="ARBA00004141"/>
    </source>
</evidence>
<evidence type="ECO:0000256" key="5">
    <source>
        <dbReference type="SAM" id="Phobius"/>
    </source>
</evidence>
<evidence type="ECO:0000256" key="3">
    <source>
        <dbReference type="ARBA" id="ARBA00022989"/>
    </source>
</evidence>
<dbReference type="RefSeq" id="WP_038844429.1">
    <property type="nucleotide sequence ID" value="NZ_ASGY01000058.1"/>
</dbReference>
<proteinExistence type="predicted"/>
<feature type="transmembrane region" description="Helical" evidence="5">
    <location>
        <begin position="227"/>
        <end position="247"/>
    </location>
</feature>
<feature type="transmembrane region" description="Helical" evidence="5">
    <location>
        <begin position="62"/>
        <end position="81"/>
    </location>
</feature>
<sequence length="394" mass="44441">MQASRWAQVWMVFGLLWFLLAIAFAPTNKIYQQGLTLFLWLPAMVFAWSARERLKEVWREQRWMCLMVAALAIWGAISLSWSNAEDPSRETKRLLYIGVFLLFFPVFACGQADRVIRVMQWGGFGLALSSLVAIIKFYGIEHHAWFARLEGIGQLSHPILGAYVIGLAAIWLLHWLPRGRWMQAAWVVSIALLGLFVVLSQSRGAALALLLTVVAMPAWCRDRRTAVISIGAVIVALAVFFSMQSLVLSRGVSYRPQIFMTAVEMVSQHPWTGLGLGGDYRIFITAYGMYFDHAHNLFSHVAIELGLPGLLLWCGLWFGVLWQAWKARDTLYGRGIIGMWVFSFLAMQFDAASLTGTPRAEWFISWLPIALATVLVWARANPDACDKVRVLPNQ</sequence>
<dbReference type="EMBL" id="ASGY01000058">
    <property type="protein sequence ID" value="KGE68533.1"/>
    <property type="molecule type" value="Genomic_DNA"/>
</dbReference>
<keyword evidence="4 5" id="KW-0472">Membrane</keyword>
<feature type="transmembrane region" description="Helical" evidence="5">
    <location>
        <begin position="363"/>
        <end position="380"/>
    </location>
</feature>
<dbReference type="PANTHER" id="PTHR37422">
    <property type="entry name" value="TEICHURONIC ACID BIOSYNTHESIS PROTEIN TUAE"/>
    <property type="match status" value="1"/>
</dbReference>
<keyword evidence="3 5" id="KW-1133">Transmembrane helix</keyword>
<evidence type="ECO:0000256" key="2">
    <source>
        <dbReference type="ARBA" id="ARBA00022692"/>
    </source>
</evidence>
<feature type="transmembrane region" description="Helical" evidence="5">
    <location>
        <begin position="93"/>
        <end position="109"/>
    </location>
</feature>
<dbReference type="Proteomes" id="UP000030060">
    <property type="component" value="Unassembled WGS sequence"/>
</dbReference>
<evidence type="ECO:0000313" key="8">
    <source>
        <dbReference type="Proteomes" id="UP000030060"/>
    </source>
</evidence>
<evidence type="ECO:0000256" key="4">
    <source>
        <dbReference type="ARBA" id="ARBA00023136"/>
    </source>
</evidence>
<name>A0A0A1Z2V0_PSEFL</name>